<dbReference type="PANTHER" id="PTHR22893:SF91">
    <property type="entry name" value="NADPH DEHYDROGENASE 2-RELATED"/>
    <property type="match status" value="1"/>
</dbReference>
<evidence type="ECO:0000313" key="4">
    <source>
        <dbReference type="Proteomes" id="UP000193560"/>
    </source>
</evidence>
<evidence type="ECO:0000259" key="2">
    <source>
        <dbReference type="Pfam" id="PF00724"/>
    </source>
</evidence>
<sequence>MTVSNNSAKALFQPIQVGSKLLQNRIVLAPLTRTRADVSGVPNQLVADYYSQRATPGTLLIAEATAISSKVGKPKGAPGIYNQDQVNGWKRVVDEVHSKQAAIYLQLWHTGRTFSPRDDSTPVVSASDIPIPGLDPTGKPYPTPKALTIPEIKATVVDFANAARNAIEAGFDGVEIHGANGYLIDQFNNTSSNQRSDIYGGTVENRARFALEVVDAVVEAIGAERTGIRFSPYYGFQGMHDVDPLTTWSYLTQSLQSRHPNLSFLHFIEPRTNIRTDDEVVADVTESLESFRSIWKGPFISAGGYSFDPKIAFDVAEQSPNNLVAFGRSYISNPDIVDRLRNGYPLHPYDRKTFYTPGAVGYTDYPVYAEDNQSSL</sequence>
<dbReference type="Gene3D" id="3.20.20.70">
    <property type="entry name" value="Aldolase class I"/>
    <property type="match status" value="1"/>
</dbReference>
<feature type="region of interest" description="Disordered" evidence="1">
    <location>
        <begin position="117"/>
        <end position="139"/>
    </location>
</feature>
<protein>
    <recommendedName>
        <fullName evidence="2">NADH:flavin oxidoreductase/NADH oxidase N-terminal domain-containing protein</fullName>
    </recommendedName>
</protein>
<dbReference type="EMBL" id="MCGE01000020">
    <property type="protein sequence ID" value="ORZ11833.1"/>
    <property type="molecule type" value="Genomic_DNA"/>
</dbReference>
<evidence type="ECO:0000313" key="3">
    <source>
        <dbReference type="EMBL" id="ORZ11833.1"/>
    </source>
</evidence>
<dbReference type="Proteomes" id="UP000193560">
    <property type="component" value="Unassembled WGS sequence"/>
</dbReference>
<dbReference type="FunFam" id="3.20.20.70:FF:000138">
    <property type="entry name" value="NADPH dehydrogenase 1"/>
    <property type="match status" value="1"/>
</dbReference>
<accession>A0A1X2I8Q8</accession>
<name>A0A1X2I8Q8_9FUNG</name>
<dbReference type="InterPro" id="IPR001155">
    <property type="entry name" value="OxRdtase_FMN_N"/>
</dbReference>
<dbReference type="PANTHER" id="PTHR22893">
    <property type="entry name" value="NADH OXIDOREDUCTASE-RELATED"/>
    <property type="match status" value="1"/>
</dbReference>
<organism evidence="3 4">
    <name type="scientific">Absidia repens</name>
    <dbReference type="NCBI Taxonomy" id="90262"/>
    <lineage>
        <taxon>Eukaryota</taxon>
        <taxon>Fungi</taxon>
        <taxon>Fungi incertae sedis</taxon>
        <taxon>Mucoromycota</taxon>
        <taxon>Mucoromycotina</taxon>
        <taxon>Mucoromycetes</taxon>
        <taxon>Mucorales</taxon>
        <taxon>Cunninghamellaceae</taxon>
        <taxon>Absidia</taxon>
    </lineage>
</organism>
<gene>
    <name evidence="3" type="ORF">BCR42DRAFT_453789</name>
</gene>
<dbReference type="Pfam" id="PF00724">
    <property type="entry name" value="Oxidored_FMN"/>
    <property type="match status" value="1"/>
</dbReference>
<evidence type="ECO:0000256" key="1">
    <source>
        <dbReference type="SAM" id="MobiDB-lite"/>
    </source>
</evidence>
<dbReference type="SUPFAM" id="SSF51395">
    <property type="entry name" value="FMN-linked oxidoreductases"/>
    <property type="match status" value="1"/>
</dbReference>
<dbReference type="GO" id="GO:0016491">
    <property type="term" value="F:oxidoreductase activity"/>
    <property type="evidence" value="ECO:0007669"/>
    <property type="project" value="InterPro"/>
</dbReference>
<dbReference type="AlphaFoldDB" id="A0A1X2I8Q8"/>
<dbReference type="STRING" id="90262.A0A1X2I8Q8"/>
<dbReference type="OrthoDB" id="276546at2759"/>
<dbReference type="CDD" id="cd02933">
    <property type="entry name" value="OYE_like_FMN"/>
    <property type="match status" value="1"/>
</dbReference>
<keyword evidence="4" id="KW-1185">Reference proteome</keyword>
<feature type="domain" description="NADH:flavin oxidoreductase/NADH oxidase N-terminal" evidence="2">
    <location>
        <begin position="11"/>
        <end position="345"/>
    </location>
</feature>
<proteinExistence type="predicted"/>
<comment type="caution">
    <text evidence="3">The sequence shown here is derived from an EMBL/GenBank/DDBJ whole genome shotgun (WGS) entry which is preliminary data.</text>
</comment>
<dbReference type="InterPro" id="IPR013785">
    <property type="entry name" value="Aldolase_TIM"/>
</dbReference>
<dbReference type="InterPro" id="IPR045247">
    <property type="entry name" value="Oye-like"/>
</dbReference>
<reference evidence="3 4" key="1">
    <citation type="submission" date="2016-07" db="EMBL/GenBank/DDBJ databases">
        <title>Pervasive Adenine N6-methylation of Active Genes in Fungi.</title>
        <authorList>
            <consortium name="DOE Joint Genome Institute"/>
            <person name="Mondo S.J."/>
            <person name="Dannebaum R.O."/>
            <person name="Kuo R.C."/>
            <person name="Labutti K."/>
            <person name="Haridas S."/>
            <person name="Kuo A."/>
            <person name="Salamov A."/>
            <person name="Ahrendt S.R."/>
            <person name="Lipzen A."/>
            <person name="Sullivan W."/>
            <person name="Andreopoulos W.B."/>
            <person name="Clum A."/>
            <person name="Lindquist E."/>
            <person name="Daum C."/>
            <person name="Ramamoorthy G.K."/>
            <person name="Gryganskyi A."/>
            <person name="Culley D."/>
            <person name="Magnuson J.K."/>
            <person name="James T.Y."/>
            <person name="O'Malley M.A."/>
            <person name="Stajich J.E."/>
            <person name="Spatafora J.W."/>
            <person name="Visel A."/>
            <person name="Grigoriev I.V."/>
        </authorList>
    </citation>
    <scope>NUCLEOTIDE SEQUENCE [LARGE SCALE GENOMIC DNA]</scope>
    <source>
        <strain evidence="3 4">NRRL 1336</strain>
    </source>
</reference>
<dbReference type="GO" id="GO:0010181">
    <property type="term" value="F:FMN binding"/>
    <property type="evidence" value="ECO:0007669"/>
    <property type="project" value="InterPro"/>
</dbReference>